<protein>
    <submittedName>
        <fullName evidence="2">Uncharacterized protein</fullName>
    </submittedName>
</protein>
<proteinExistence type="predicted"/>
<dbReference type="Proteomes" id="UP000199039">
    <property type="component" value="Unassembled WGS sequence"/>
</dbReference>
<keyword evidence="3" id="KW-1185">Reference proteome</keyword>
<name>A0A1G6QM40_9MICO</name>
<feature type="compositionally biased region" description="Basic and acidic residues" evidence="1">
    <location>
        <begin position="57"/>
        <end position="73"/>
    </location>
</feature>
<dbReference type="EMBL" id="FMYH01000004">
    <property type="protein sequence ID" value="SDC93291.1"/>
    <property type="molecule type" value="Genomic_DNA"/>
</dbReference>
<dbReference type="AlphaFoldDB" id="A0A1G6QM40"/>
<dbReference type="RefSeq" id="WP_175559098.1">
    <property type="nucleotide sequence ID" value="NZ_FMYH01000004.1"/>
</dbReference>
<feature type="compositionally biased region" description="Pro residues" evidence="1">
    <location>
        <begin position="47"/>
        <end position="56"/>
    </location>
</feature>
<accession>A0A1G6QM40</accession>
<gene>
    <name evidence="2" type="ORF">SAMN05216410_2580</name>
</gene>
<feature type="region of interest" description="Disordered" evidence="1">
    <location>
        <begin position="31"/>
        <end position="111"/>
    </location>
</feature>
<sequence length="186" mass="19588">MPPVRLPAVRPTTVRPPAVRVAALHLTTICPPAPHPPTVRANRDTHPAPPVSPHPQPDAERIDRPTHLEREQITRAPAGEYREVDGRCQGALRRRAGGRGGAQDGSGEERGMADDVVIVEAAVVDVERCVDEFGAAGAGGELGAQLAERTGKGEMDVLARVHRDGHAVEVRGWSEGRGGEGGGRAG</sequence>
<reference evidence="2 3" key="1">
    <citation type="submission" date="2016-09" db="EMBL/GenBank/DDBJ databases">
        <authorList>
            <person name="Capua I."/>
            <person name="De Benedictis P."/>
            <person name="Joannis T."/>
            <person name="Lombin L.H."/>
            <person name="Cattoli G."/>
        </authorList>
    </citation>
    <scope>NUCLEOTIDE SEQUENCE [LARGE SCALE GENOMIC DNA]</scope>
    <source>
        <strain evidence="2 3">ISLP-3</strain>
    </source>
</reference>
<evidence type="ECO:0000313" key="2">
    <source>
        <dbReference type="EMBL" id="SDC93291.1"/>
    </source>
</evidence>
<organism evidence="2 3">
    <name type="scientific">Sanguibacter gelidistatuariae</name>
    <dbReference type="NCBI Taxonomy" id="1814289"/>
    <lineage>
        <taxon>Bacteria</taxon>
        <taxon>Bacillati</taxon>
        <taxon>Actinomycetota</taxon>
        <taxon>Actinomycetes</taxon>
        <taxon>Micrococcales</taxon>
        <taxon>Sanguibacteraceae</taxon>
        <taxon>Sanguibacter</taxon>
    </lineage>
</organism>
<evidence type="ECO:0000313" key="3">
    <source>
        <dbReference type="Proteomes" id="UP000199039"/>
    </source>
</evidence>
<evidence type="ECO:0000256" key="1">
    <source>
        <dbReference type="SAM" id="MobiDB-lite"/>
    </source>
</evidence>